<protein>
    <submittedName>
        <fullName evidence="2">UDP-3-O-(3-hydroxymyristoyl)glucosamine N-acyltransferase</fullName>
        <ecNumber evidence="2">2.3.1.191</ecNumber>
    </submittedName>
</protein>
<dbReference type="InterPro" id="IPR050179">
    <property type="entry name" value="Trans_hexapeptide_repeat"/>
</dbReference>
<gene>
    <name evidence="2" type="ORF">NB700_003911</name>
</gene>
<comment type="caution">
    <text evidence="2">The sequence shown here is derived from an EMBL/GenBank/DDBJ whole genome shotgun (WGS) entry which is preliminary data.</text>
</comment>
<keyword evidence="2" id="KW-0012">Acyltransferase</keyword>
<accession>A0ABT3E0R3</accession>
<dbReference type="PANTHER" id="PTHR43300:SF7">
    <property type="entry name" value="UDP-N-ACETYLBACILLOSAMINE N-ACETYLTRANSFERASE"/>
    <property type="match status" value="1"/>
</dbReference>
<dbReference type="Proteomes" id="UP001320843">
    <property type="component" value="Unassembled WGS sequence"/>
</dbReference>
<sequence length="207" mass="23196">MESKWIVGGGPFLDLVFRMWQQARPDQPLQRLEVPQGPDYRFDFSALDVIAADNGGVFVAFDQRFGNFKRMELMQAVMERGWRMDPFVHPTAVVDKGTSIGPNSFIGPATVVDPDCKIDYNTVILSGAHVGYGSRIKSSCWLDHGVHLADNVELGSHCTLHCGVILQHGIKVGRGCELGWPQVYRHDIPPRTVFDSRYDEPIHVYGK</sequence>
<evidence type="ECO:0000256" key="1">
    <source>
        <dbReference type="ARBA" id="ARBA00007274"/>
    </source>
</evidence>
<reference evidence="2 3" key="1">
    <citation type="submission" date="2022-06" db="EMBL/GenBank/DDBJ databases">
        <title>Dynamics of rice microbiomes reveals core vertical transmitted seed endophytes.</title>
        <authorList>
            <person name="Liao K."/>
            <person name="Zhang X."/>
        </authorList>
    </citation>
    <scope>NUCLEOTIDE SEQUENCE [LARGE SCALE GENOMIC DNA]</scope>
    <source>
        <strain evidence="2 3">YT10-10-1</strain>
    </source>
</reference>
<dbReference type="Gene3D" id="2.160.10.10">
    <property type="entry name" value="Hexapeptide repeat proteins"/>
    <property type="match status" value="1"/>
</dbReference>
<name>A0ABT3E0R3_9XANT</name>
<keyword evidence="2" id="KW-0808">Transferase</keyword>
<dbReference type="GO" id="GO:0103118">
    <property type="term" value="F:UDP-3-O-[(3R)-3-hydroxyacyl]-glucosamine N-acyltransferase activity"/>
    <property type="evidence" value="ECO:0007669"/>
    <property type="project" value="UniProtKB-EC"/>
</dbReference>
<organism evidence="2 3">
    <name type="scientific">Xanthomonas sacchari</name>
    <dbReference type="NCBI Taxonomy" id="56458"/>
    <lineage>
        <taxon>Bacteria</taxon>
        <taxon>Pseudomonadati</taxon>
        <taxon>Pseudomonadota</taxon>
        <taxon>Gammaproteobacteria</taxon>
        <taxon>Lysobacterales</taxon>
        <taxon>Lysobacteraceae</taxon>
        <taxon>Xanthomonas</taxon>
    </lineage>
</organism>
<comment type="similarity">
    <text evidence="1">Belongs to the transferase hexapeptide repeat family.</text>
</comment>
<dbReference type="InterPro" id="IPR011004">
    <property type="entry name" value="Trimer_LpxA-like_sf"/>
</dbReference>
<evidence type="ECO:0000313" key="2">
    <source>
        <dbReference type="EMBL" id="MCW0401355.1"/>
    </source>
</evidence>
<proteinExistence type="inferred from homology"/>
<dbReference type="SUPFAM" id="SSF51161">
    <property type="entry name" value="Trimeric LpxA-like enzymes"/>
    <property type="match status" value="1"/>
</dbReference>
<dbReference type="EC" id="2.3.1.191" evidence="2"/>
<dbReference type="EMBL" id="JANFWR010000043">
    <property type="protein sequence ID" value="MCW0401355.1"/>
    <property type="molecule type" value="Genomic_DNA"/>
</dbReference>
<evidence type="ECO:0000313" key="3">
    <source>
        <dbReference type="Proteomes" id="UP001320843"/>
    </source>
</evidence>
<dbReference type="RefSeq" id="WP_148829012.1">
    <property type="nucleotide sequence ID" value="NZ_CP099530.1"/>
</dbReference>
<keyword evidence="3" id="KW-1185">Reference proteome</keyword>
<dbReference type="PANTHER" id="PTHR43300">
    <property type="entry name" value="ACETYLTRANSFERASE"/>
    <property type="match status" value="1"/>
</dbReference>